<feature type="domain" description="PARP alpha-helical" evidence="12">
    <location>
        <begin position="366"/>
        <end position="483"/>
    </location>
</feature>
<dbReference type="SMART" id="SM00773">
    <property type="entry name" value="WGR"/>
    <property type="match status" value="1"/>
</dbReference>
<dbReference type="Pfam" id="PF02877">
    <property type="entry name" value="PARP_reg"/>
    <property type="match status" value="1"/>
</dbReference>
<dbReference type="InterPro" id="IPR037197">
    <property type="entry name" value="WWE_dom_sf"/>
</dbReference>
<dbReference type="RefSeq" id="XP_006818261.1">
    <property type="nucleotide sequence ID" value="XM_006818198.1"/>
</dbReference>
<evidence type="ECO:0000256" key="8">
    <source>
        <dbReference type="RuleBase" id="RU362114"/>
    </source>
</evidence>
<dbReference type="SUPFAM" id="SSF142921">
    <property type="entry name" value="WGR domain-like"/>
    <property type="match status" value="1"/>
</dbReference>
<dbReference type="InterPro" id="IPR036930">
    <property type="entry name" value="WGR_dom_sf"/>
</dbReference>
<dbReference type="PROSITE" id="PS51059">
    <property type="entry name" value="PARP_CATALYTIC"/>
    <property type="match status" value="1"/>
</dbReference>
<dbReference type="SUPFAM" id="SSF47587">
    <property type="entry name" value="Domain of poly(ADP-ribose) polymerase"/>
    <property type="match status" value="1"/>
</dbReference>
<feature type="domain" description="PARP catalytic" evidence="11">
    <location>
        <begin position="491"/>
        <end position="715"/>
    </location>
</feature>
<evidence type="ECO:0000259" key="13">
    <source>
        <dbReference type="PROSITE" id="PS51977"/>
    </source>
</evidence>
<evidence type="ECO:0000313" key="15">
    <source>
        <dbReference type="RefSeq" id="XP_006818261.1"/>
    </source>
</evidence>
<dbReference type="Gene3D" id="3.30.720.50">
    <property type="match status" value="2"/>
</dbReference>
<dbReference type="PROSITE" id="PS50918">
    <property type="entry name" value="WWE"/>
    <property type="match status" value="2"/>
</dbReference>
<dbReference type="GeneID" id="100374731"/>
<dbReference type="SUPFAM" id="SSF117839">
    <property type="entry name" value="WWE domain"/>
    <property type="match status" value="2"/>
</dbReference>
<dbReference type="InterPro" id="IPR050800">
    <property type="entry name" value="ARTD/PARP"/>
</dbReference>
<dbReference type="Gene3D" id="3.90.228.10">
    <property type="match status" value="1"/>
</dbReference>
<keyword evidence="6" id="KW-0539">Nucleus</keyword>
<feature type="compositionally biased region" description="Basic and acidic residues" evidence="9">
    <location>
        <begin position="185"/>
        <end position="202"/>
    </location>
</feature>
<dbReference type="Proteomes" id="UP000694865">
    <property type="component" value="Unplaced"/>
</dbReference>
<name>A0ABM0ME20_SACKO</name>
<evidence type="ECO:0000256" key="6">
    <source>
        <dbReference type="ARBA" id="ARBA00023242"/>
    </source>
</evidence>
<feature type="region of interest" description="Disordered" evidence="9">
    <location>
        <begin position="183"/>
        <end position="214"/>
    </location>
</feature>
<evidence type="ECO:0000256" key="7">
    <source>
        <dbReference type="ARBA" id="ARBA00033987"/>
    </source>
</evidence>
<comment type="catalytic activity">
    <reaction evidence="7">
        <text>NAD(+) + (ADP-D-ribosyl)n-acceptor = nicotinamide + (ADP-D-ribosyl)n+1-acceptor + H(+).</text>
        <dbReference type="EC" id="2.4.2.30"/>
    </reaction>
</comment>
<comment type="subcellular location">
    <subcellularLocation>
        <location evidence="1">Nucleus</location>
    </subcellularLocation>
</comment>
<dbReference type="InterPro" id="IPR036616">
    <property type="entry name" value="Poly(ADP-ribose)pol_reg_dom_sf"/>
</dbReference>
<reference evidence="15" key="1">
    <citation type="submission" date="2025-08" db="UniProtKB">
        <authorList>
            <consortium name="RefSeq"/>
        </authorList>
    </citation>
    <scope>IDENTIFICATION</scope>
    <source>
        <tissue evidence="15">Testes</tissue>
    </source>
</reference>
<accession>A0ABM0ME20</accession>
<sequence>MPPRRRKAASAADTATEAKKPKTELVLSWEWEGDAGKWTAYDEDQIKEINDTFDEDKNKIEFIVGPTKFNVLLDKMVQKNAKTGWERRLRCLIKDDNDYFVWQWQDEKNKWNPYNVKNTVVIEASHKAGSDNVGIEALRRTYTIDLKKMEQINDDTDVTRKIERLQVDHKPLKTVAAAKASTAKVKSEAPVKKSKNKVKEEDTGNDVKSSTSKSSMKTVIVKGKAPVDSECEQKIGVAHVYWEGNDIYNTMLNQTNLMNNNNKYYLIQLLEDDNKPNYSVWMRWGRVGKHGQTSLFPCGSNLDEAKKIFMKKFRDKTLNDWYNRKKFVKVQGKYDMLEMDYSAKDANETETDSKKKIKKEDIPVPDSKLDKRVQDLIELICNVKAMEDMVIEMKYDAKKAPLGKLTEEQINAGYSALKEIEYCINNNVIGNRLIQACDAYYTRVPHDFGMKRPPIIRTVVELQREIDLIEALGDIQIAMTIIKKESNELENPVDRHYKSLKCNLEPLDKKDSVFKLINDYVQNTHAITHNQYKMEVLDVFEMEKEGEKEQFKDLGNRMLLWHGSRLTNYVGILSKGLRIAPPEAPVTGYMFGKGIYFADMSSKSANYCFATKSNNVGFCLLCEVSLGKPNELLSADYNAAKLPAGTHSVHGLGMMAPDPTKKHTMSDGTVVPIGKGKKTGVANKQGYTLNYNEFIVYNTNQVKMRYLVKVKFHFK</sequence>
<evidence type="ECO:0000256" key="2">
    <source>
        <dbReference type="ARBA" id="ARBA00022676"/>
    </source>
</evidence>
<dbReference type="PROSITE" id="PS51977">
    <property type="entry name" value="WGR"/>
    <property type="match status" value="1"/>
</dbReference>
<dbReference type="PANTHER" id="PTHR10459">
    <property type="entry name" value="DNA LIGASE"/>
    <property type="match status" value="1"/>
</dbReference>
<dbReference type="SUPFAM" id="SSF56399">
    <property type="entry name" value="ADP-ribosylation"/>
    <property type="match status" value="1"/>
</dbReference>
<evidence type="ECO:0000259" key="11">
    <source>
        <dbReference type="PROSITE" id="PS51059"/>
    </source>
</evidence>
<dbReference type="CDD" id="cd08003">
    <property type="entry name" value="WGR_PARP2_like"/>
    <property type="match status" value="1"/>
</dbReference>
<dbReference type="EC" id="2.4.2.-" evidence="8"/>
<gene>
    <name evidence="15" type="primary">LOC100374731</name>
</gene>
<evidence type="ECO:0000256" key="5">
    <source>
        <dbReference type="ARBA" id="ARBA00023027"/>
    </source>
</evidence>
<dbReference type="Gene3D" id="2.20.140.10">
    <property type="entry name" value="WGR domain"/>
    <property type="match status" value="1"/>
</dbReference>
<evidence type="ECO:0000259" key="10">
    <source>
        <dbReference type="PROSITE" id="PS50918"/>
    </source>
</evidence>
<evidence type="ECO:0000256" key="9">
    <source>
        <dbReference type="SAM" id="MobiDB-lite"/>
    </source>
</evidence>
<dbReference type="SMART" id="SM00678">
    <property type="entry name" value="WWE"/>
    <property type="match status" value="1"/>
</dbReference>
<dbReference type="InterPro" id="IPR004170">
    <property type="entry name" value="WWE_dom"/>
</dbReference>
<feature type="domain" description="WWE" evidence="10">
    <location>
        <begin position="88"/>
        <end position="164"/>
    </location>
</feature>
<evidence type="ECO:0000256" key="4">
    <source>
        <dbReference type="ARBA" id="ARBA00022695"/>
    </source>
</evidence>
<keyword evidence="14" id="KW-1185">Reference proteome</keyword>
<keyword evidence="3 8" id="KW-0808">Transferase</keyword>
<evidence type="ECO:0000313" key="14">
    <source>
        <dbReference type="Proteomes" id="UP000694865"/>
    </source>
</evidence>
<dbReference type="InterPro" id="IPR018123">
    <property type="entry name" value="WWE-dom_subgr"/>
</dbReference>
<dbReference type="InterPro" id="IPR004102">
    <property type="entry name" value="Poly(ADP-ribose)pol_reg_dom"/>
</dbReference>
<dbReference type="CDD" id="cd01437">
    <property type="entry name" value="parp_like"/>
    <property type="match status" value="1"/>
</dbReference>
<feature type="domain" description="WGR" evidence="13">
    <location>
        <begin position="237"/>
        <end position="334"/>
    </location>
</feature>
<dbReference type="InterPro" id="IPR008893">
    <property type="entry name" value="WGR_domain"/>
</dbReference>
<keyword evidence="2 8" id="KW-0328">Glycosyltransferase</keyword>
<dbReference type="InterPro" id="IPR012317">
    <property type="entry name" value="Poly(ADP-ribose)pol_cat_dom"/>
</dbReference>
<dbReference type="Pfam" id="PF02825">
    <property type="entry name" value="WWE"/>
    <property type="match status" value="2"/>
</dbReference>
<dbReference type="Gene3D" id="1.20.142.10">
    <property type="entry name" value="Poly(ADP-ribose) polymerase, regulatory domain"/>
    <property type="match status" value="1"/>
</dbReference>
<evidence type="ECO:0000256" key="1">
    <source>
        <dbReference type="ARBA" id="ARBA00004123"/>
    </source>
</evidence>
<dbReference type="PANTHER" id="PTHR10459:SF60">
    <property type="entry name" value="POLY [ADP-RIBOSE] POLYMERASE 2"/>
    <property type="match status" value="1"/>
</dbReference>
<proteinExistence type="predicted"/>
<feature type="domain" description="WWE" evidence="10">
    <location>
        <begin position="15"/>
        <end position="87"/>
    </location>
</feature>
<protein>
    <recommendedName>
        <fullName evidence="8">Poly [ADP-ribose] polymerase</fullName>
        <shortName evidence="8">PARP</shortName>
        <ecNumber evidence="8">2.4.2.-</ecNumber>
    </recommendedName>
</protein>
<dbReference type="PROSITE" id="PS51060">
    <property type="entry name" value="PARP_ALPHA_HD"/>
    <property type="match status" value="1"/>
</dbReference>
<dbReference type="Pfam" id="PF05406">
    <property type="entry name" value="WGR"/>
    <property type="match status" value="1"/>
</dbReference>
<keyword evidence="5 8" id="KW-0520">NAD</keyword>
<dbReference type="Pfam" id="PF00644">
    <property type="entry name" value="PARP"/>
    <property type="match status" value="1"/>
</dbReference>
<evidence type="ECO:0000256" key="3">
    <source>
        <dbReference type="ARBA" id="ARBA00022679"/>
    </source>
</evidence>
<keyword evidence="4" id="KW-0548">Nucleotidyltransferase</keyword>
<evidence type="ECO:0000259" key="12">
    <source>
        <dbReference type="PROSITE" id="PS51060"/>
    </source>
</evidence>
<organism evidence="14 15">
    <name type="scientific">Saccoglossus kowalevskii</name>
    <name type="common">Acorn worm</name>
    <dbReference type="NCBI Taxonomy" id="10224"/>
    <lineage>
        <taxon>Eukaryota</taxon>
        <taxon>Metazoa</taxon>
        <taxon>Hemichordata</taxon>
        <taxon>Enteropneusta</taxon>
        <taxon>Harrimaniidae</taxon>
        <taxon>Saccoglossus</taxon>
    </lineage>
</organism>